<accession>A0ABP0P1H5</accession>
<protein>
    <submittedName>
        <fullName evidence="2">Uncharacterized protein</fullName>
    </submittedName>
</protein>
<feature type="region of interest" description="Disordered" evidence="1">
    <location>
        <begin position="1"/>
        <end position="31"/>
    </location>
</feature>
<gene>
    <name evidence="2" type="ORF">CCMP2556_LOCUS33719</name>
</gene>
<organism evidence="2 3">
    <name type="scientific">Durusdinium trenchii</name>
    <dbReference type="NCBI Taxonomy" id="1381693"/>
    <lineage>
        <taxon>Eukaryota</taxon>
        <taxon>Sar</taxon>
        <taxon>Alveolata</taxon>
        <taxon>Dinophyceae</taxon>
        <taxon>Suessiales</taxon>
        <taxon>Symbiodiniaceae</taxon>
        <taxon>Durusdinium</taxon>
    </lineage>
</organism>
<evidence type="ECO:0000313" key="3">
    <source>
        <dbReference type="Proteomes" id="UP001642484"/>
    </source>
</evidence>
<reference evidence="2 3" key="1">
    <citation type="submission" date="2024-02" db="EMBL/GenBank/DDBJ databases">
        <authorList>
            <person name="Chen Y."/>
            <person name="Shah S."/>
            <person name="Dougan E. K."/>
            <person name="Thang M."/>
            <person name="Chan C."/>
        </authorList>
    </citation>
    <scope>NUCLEOTIDE SEQUENCE [LARGE SCALE GENOMIC DNA]</scope>
</reference>
<proteinExistence type="predicted"/>
<feature type="non-terminal residue" evidence="2">
    <location>
        <position position="264"/>
    </location>
</feature>
<dbReference type="EMBL" id="CAXAMN010022352">
    <property type="protein sequence ID" value="CAK9068634.1"/>
    <property type="molecule type" value="Genomic_DNA"/>
</dbReference>
<dbReference type="Proteomes" id="UP001642484">
    <property type="component" value="Unassembled WGS sequence"/>
</dbReference>
<evidence type="ECO:0000313" key="2">
    <source>
        <dbReference type="EMBL" id="CAK9068634.1"/>
    </source>
</evidence>
<evidence type="ECO:0000256" key="1">
    <source>
        <dbReference type="SAM" id="MobiDB-lite"/>
    </source>
</evidence>
<feature type="non-terminal residue" evidence="2">
    <location>
        <position position="1"/>
    </location>
</feature>
<keyword evidence="3" id="KW-1185">Reference proteome</keyword>
<comment type="caution">
    <text evidence="2">The sequence shown here is derived from an EMBL/GenBank/DDBJ whole genome shotgun (WGS) entry which is preliminary data.</text>
</comment>
<sequence length="264" mass="29903">AKKRQRRGRPTKSNKDAGSSGANETAVEDQEAVRLGTTRCTAIRNILRYATKESWAWMTSHVSWCQGYRQSALSDQLLASKFLWPMSPSPPGLLPNEQQEASARMASDMALRMVPEGVKVNLTDFRSHLSVEEHNLLVRKLVAQFELSVQSLPAEAARQRPGLDKLMRSRQVICLWSRCMKGCCEQDLLADDLKSVTQVIEEGDVLDEQVQYVKMSTCQRRKLWKGQRDTHVTYKLFMMHDNLKVAFAENKWCASSAVLTAKIT</sequence>
<feature type="compositionally biased region" description="Basic residues" evidence="1">
    <location>
        <begin position="1"/>
        <end position="12"/>
    </location>
</feature>
<name>A0ABP0P1H5_9DINO</name>